<comment type="caution">
    <text evidence="3">The sequence shown here is derived from an EMBL/GenBank/DDBJ whole genome shotgun (WGS) entry which is preliminary data.</text>
</comment>
<reference evidence="3" key="1">
    <citation type="submission" date="2013-05" db="EMBL/GenBank/DDBJ databases">
        <authorList>
            <person name="Harkins D.M."/>
            <person name="Durkin A.S."/>
            <person name="Brinkac L.M."/>
            <person name="Haft D.H."/>
            <person name="Selengut J.D."/>
            <person name="Sanka R."/>
            <person name="DePew J."/>
            <person name="Purushe J."/>
            <person name="Hartskeerl R.A."/>
            <person name="Ahmed A."/>
            <person name="van der Linden H."/>
            <person name="Goris M.G.A."/>
            <person name="Vinetz J.M."/>
            <person name="Sutton G.G."/>
            <person name="Nierman W.C."/>
            <person name="Fouts D.E."/>
        </authorList>
    </citation>
    <scope>NUCLEOTIDE SEQUENCE [LARGE SCALE GENOMIC DNA]</scope>
    <source>
        <strain evidence="3">L 60</strain>
    </source>
</reference>
<dbReference type="AlphaFoldDB" id="V6HZC1"/>
<feature type="signal peptide" evidence="1">
    <location>
        <begin position="1"/>
        <end position="21"/>
    </location>
</feature>
<dbReference type="InterPro" id="IPR029058">
    <property type="entry name" value="AB_hydrolase_fold"/>
</dbReference>
<feature type="chain" id="PRO_5004746751" evidence="1">
    <location>
        <begin position="22"/>
        <end position="302"/>
    </location>
</feature>
<accession>V6HZC1</accession>
<organism evidence="3 4">
    <name type="scientific">Leptospira alexanderi serovar Manhao 3 str. L 60</name>
    <dbReference type="NCBI Taxonomy" id="1049759"/>
    <lineage>
        <taxon>Bacteria</taxon>
        <taxon>Pseudomonadati</taxon>
        <taxon>Spirochaetota</taxon>
        <taxon>Spirochaetia</taxon>
        <taxon>Leptospirales</taxon>
        <taxon>Leptospiraceae</taxon>
        <taxon>Leptospira</taxon>
    </lineage>
</organism>
<keyword evidence="3" id="KW-0378">Hydrolase</keyword>
<keyword evidence="1" id="KW-0732">Signal</keyword>
<protein>
    <submittedName>
        <fullName evidence="3">Alpha/beta hydrolase family protein</fullName>
    </submittedName>
</protein>
<gene>
    <name evidence="3" type="ORF">LEP1GSC062_3470</name>
</gene>
<feature type="domain" description="Serine aminopeptidase S33" evidence="2">
    <location>
        <begin position="66"/>
        <end position="168"/>
    </location>
</feature>
<dbReference type="PANTHER" id="PTHR12277:SF81">
    <property type="entry name" value="PROTEIN ABHD13"/>
    <property type="match status" value="1"/>
</dbReference>
<evidence type="ECO:0000313" key="3">
    <source>
        <dbReference type="EMBL" id="EQA62382.1"/>
    </source>
</evidence>
<dbReference type="Gene3D" id="3.40.50.1820">
    <property type="entry name" value="alpha/beta hydrolase"/>
    <property type="match status" value="1"/>
</dbReference>
<evidence type="ECO:0000256" key="1">
    <source>
        <dbReference type="SAM" id="SignalP"/>
    </source>
</evidence>
<dbReference type="Pfam" id="PF12146">
    <property type="entry name" value="Hydrolase_4"/>
    <property type="match status" value="1"/>
</dbReference>
<sequence length="302" mass="34336">MHCFSKTILFSVLFIYLESCASLFYQPNHQKYWSPDIFGFQYKEETFKAFDGESIRYWRIFPKDSKPKGVVLQFHGNGENRTSHFTSLVWMVNYGYELVTLDYRGYLDSTGIPERETVHRDAVDFIIKELEYSKNRNIPMIIYGQSLGGAIALRATSELKDKSGIVLVVADGTFASYRKVFKQIVRKVLFFPIDWIAGIFMSDSLSPSETISALSPVPLLVIHGTEDEIVSYQNGIELFGLAGEPKWFWEVRGGGHVNWMNLGASKESKNFLSFLDNLVGKSELNPLKVNGNPDFFPSSSLK</sequence>
<proteinExistence type="predicted"/>
<dbReference type="STRING" id="100053.GCA_002009845_01467"/>
<dbReference type="InterPro" id="IPR022742">
    <property type="entry name" value="Hydrolase_4"/>
</dbReference>
<dbReference type="GO" id="GO:0016787">
    <property type="term" value="F:hydrolase activity"/>
    <property type="evidence" value="ECO:0007669"/>
    <property type="project" value="UniProtKB-KW"/>
</dbReference>
<dbReference type="Proteomes" id="UP000018747">
    <property type="component" value="Unassembled WGS sequence"/>
</dbReference>
<dbReference type="PANTHER" id="PTHR12277">
    <property type="entry name" value="ALPHA/BETA HYDROLASE DOMAIN-CONTAINING PROTEIN"/>
    <property type="match status" value="1"/>
</dbReference>
<evidence type="ECO:0000313" key="4">
    <source>
        <dbReference type="Proteomes" id="UP000018747"/>
    </source>
</evidence>
<name>V6HZC1_9LEPT</name>
<keyword evidence="4" id="KW-1185">Reference proteome</keyword>
<dbReference type="EMBL" id="AHMT02000034">
    <property type="protein sequence ID" value="EQA62382.1"/>
    <property type="molecule type" value="Genomic_DNA"/>
</dbReference>
<dbReference type="SUPFAM" id="SSF53474">
    <property type="entry name" value="alpha/beta-Hydrolases"/>
    <property type="match status" value="1"/>
</dbReference>
<evidence type="ECO:0000259" key="2">
    <source>
        <dbReference type="Pfam" id="PF12146"/>
    </source>
</evidence>